<comment type="caution">
    <text evidence="1">The sequence shown here is derived from an EMBL/GenBank/DDBJ whole genome shotgun (WGS) entry which is preliminary data.</text>
</comment>
<protein>
    <submittedName>
        <fullName evidence="1">Uncharacterized protein</fullName>
    </submittedName>
</protein>
<evidence type="ECO:0000313" key="2">
    <source>
        <dbReference type="Proteomes" id="UP000765509"/>
    </source>
</evidence>
<dbReference type="Proteomes" id="UP000765509">
    <property type="component" value="Unassembled WGS sequence"/>
</dbReference>
<keyword evidence="2" id="KW-1185">Reference proteome</keyword>
<evidence type="ECO:0000313" key="1">
    <source>
        <dbReference type="EMBL" id="MBW0563362.1"/>
    </source>
</evidence>
<sequence>MLERNGIKVIKTQNLTRGLDTSFNLNFHNIEGANKLKYSFSGTFIIKALQWKNSVQVELSGELENKYPTFPVNLVKHYISSDKELFPIRNEKHLEVPPLNESEEKKLLKVLKERRLRGKDEREHLVRYKNTQHKYEWIVAEKYLIPKSFTEDAEMREDQLLNKKSELCVLHT</sequence>
<name>A0A9Q3PK38_9BASI</name>
<dbReference type="AlphaFoldDB" id="A0A9Q3PK38"/>
<reference evidence="1" key="1">
    <citation type="submission" date="2021-03" db="EMBL/GenBank/DDBJ databases">
        <title>Draft genome sequence of rust myrtle Austropuccinia psidii MF-1, a brazilian biotype.</title>
        <authorList>
            <person name="Quecine M.C."/>
            <person name="Pachon D.M.R."/>
            <person name="Bonatelli M.L."/>
            <person name="Correr F.H."/>
            <person name="Franceschini L.M."/>
            <person name="Leite T.F."/>
            <person name="Margarido G.R.A."/>
            <person name="Almeida C.A."/>
            <person name="Ferrarezi J.A."/>
            <person name="Labate C.A."/>
        </authorList>
    </citation>
    <scope>NUCLEOTIDE SEQUENCE</scope>
    <source>
        <strain evidence="1">MF-1</strain>
    </source>
</reference>
<dbReference type="EMBL" id="AVOT02074124">
    <property type="protein sequence ID" value="MBW0563362.1"/>
    <property type="molecule type" value="Genomic_DNA"/>
</dbReference>
<accession>A0A9Q3PK38</accession>
<proteinExistence type="predicted"/>
<gene>
    <name evidence="1" type="ORF">O181_103077</name>
</gene>
<organism evidence="1 2">
    <name type="scientific">Austropuccinia psidii MF-1</name>
    <dbReference type="NCBI Taxonomy" id="1389203"/>
    <lineage>
        <taxon>Eukaryota</taxon>
        <taxon>Fungi</taxon>
        <taxon>Dikarya</taxon>
        <taxon>Basidiomycota</taxon>
        <taxon>Pucciniomycotina</taxon>
        <taxon>Pucciniomycetes</taxon>
        <taxon>Pucciniales</taxon>
        <taxon>Sphaerophragmiaceae</taxon>
        <taxon>Austropuccinia</taxon>
    </lineage>
</organism>